<accession>M2MIE4</accession>
<keyword evidence="2" id="KW-1185">Reference proteome</keyword>
<dbReference type="AlphaFoldDB" id="M2MIE4"/>
<dbReference type="OrthoDB" id="5413827at2759"/>
<dbReference type="RefSeq" id="XP_007676081.1">
    <property type="nucleotide sequence ID" value="XM_007677891.1"/>
</dbReference>
<reference evidence="1 2" key="1">
    <citation type="journal article" date="2012" name="PLoS Pathog.">
        <title>Diverse lifestyles and strategies of plant pathogenesis encoded in the genomes of eighteen Dothideomycetes fungi.</title>
        <authorList>
            <person name="Ohm R.A."/>
            <person name="Feau N."/>
            <person name="Henrissat B."/>
            <person name="Schoch C.L."/>
            <person name="Horwitz B.A."/>
            <person name="Barry K.W."/>
            <person name="Condon B.J."/>
            <person name="Copeland A.C."/>
            <person name="Dhillon B."/>
            <person name="Glaser F."/>
            <person name="Hesse C.N."/>
            <person name="Kosti I."/>
            <person name="LaButti K."/>
            <person name="Lindquist E.A."/>
            <person name="Lucas S."/>
            <person name="Salamov A.A."/>
            <person name="Bradshaw R.E."/>
            <person name="Ciuffetti L."/>
            <person name="Hamelin R.C."/>
            <person name="Kema G.H.J."/>
            <person name="Lawrence C."/>
            <person name="Scott J.A."/>
            <person name="Spatafora J.W."/>
            <person name="Turgeon B.G."/>
            <person name="de Wit P.J.G.M."/>
            <person name="Zhong S."/>
            <person name="Goodwin S.B."/>
            <person name="Grigoriev I.V."/>
        </authorList>
    </citation>
    <scope>NUCLEOTIDE SEQUENCE [LARGE SCALE GENOMIC DNA]</scope>
    <source>
        <strain evidence="1 2">UAMH 10762</strain>
    </source>
</reference>
<evidence type="ECO:0000313" key="2">
    <source>
        <dbReference type="Proteomes" id="UP000011761"/>
    </source>
</evidence>
<dbReference type="KEGG" id="bcom:BAUCODRAFT_33794"/>
<organism evidence="1 2">
    <name type="scientific">Baudoinia panamericana (strain UAMH 10762)</name>
    <name type="common">Angels' share fungus</name>
    <name type="synonym">Baudoinia compniacensis (strain UAMH 10762)</name>
    <dbReference type="NCBI Taxonomy" id="717646"/>
    <lineage>
        <taxon>Eukaryota</taxon>
        <taxon>Fungi</taxon>
        <taxon>Dikarya</taxon>
        <taxon>Ascomycota</taxon>
        <taxon>Pezizomycotina</taxon>
        <taxon>Dothideomycetes</taxon>
        <taxon>Dothideomycetidae</taxon>
        <taxon>Mycosphaerellales</taxon>
        <taxon>Teratosphaeriaceae</taxon>
        <taxon>Baudoinia</taxon>
    </lineage>
</organism>
<evidence type="ECO:0000313" key="1">
    <source>
        <dbReference type="EMBL" id="EMC96441.1"/>
    </source>
</evidence>
<gene>
    <name evidence="1" type="ORF">BAUCODRAFT_33794</name>
</gene>
<proteinExistence type="predicted"/>
<name>M2MIE4_BAUPA</name>
<dbReference type="HOGENOM" id="CLU_977303_0_0_1"/>
<dbReference type="PANTHER" id="PTHR38790">
    <property type="entry name" value="2EXR DOMAIN-CONTAINING PROTEIN-RELATED"/>
    <property type="match status" value="1"/>
</dbReference>
<sequence>MAVMQPACFLTLPSELRNSIYTYVFDSLPECEELDAPPERLLLLSAPIFRFENRTTYLDSAYHNIQARRKLAVLATCRQIHDEAHLMALSKTSFHISGECTYPDLFNIKSRPLNPSKIGAIRHLTLTARISHLRALNETWGGLPFGHAGLDLDTLTIIPRRPDCSTSAYAEVADLSQSHTLAYIFAETLKSLRNVGAVEVRNSACFNDVVWRIVYRSLVYRTWRWGGECCGVRFEASPDADNERDAWFKVHFGDGKTGSDVGEEVIRLAGGEMPDRDAPGM</sequence>
<dbReference type="Proteomes" id="UP000011761">
    <property type="component" value="Unassembled WGS sequence"/>
</dbReference>
<evidence type="ECO:0008006" key="3">
    <source>
        <dbReference type="Google" id="ProtNLM"/>
    </source>
</evidence>
<dbReference type="eggNOG" id="ENOG502T6JW">
    <property type="taxonomic scope" value="Eukaryota"/>
</dbReference>
<protein>
    <recommendedName>
        <fullName evidence="3">F-box domain-containing protein</fullName>
    </recommendedName>
</protein>
<dbReference type="GeneID" id="19112235"/>
<dbReference type="EMBL" id="KB445555">
    <property type="protein sequence ID" value="EMC96441.1"/>
    <property type="molecule type" value="Genomic_DNA"/>
</dbReference>
<dbReference type="OMA" id="FHISGEC"/>